<feature type="domain" description="DUF7745" evidence="2">
    <location>
        <begin position="41"/>
        <end position="318"/>
    </location>
</feature>
<comment type="caution">
    <text evidence="3">The sequence shown here is derived from an EMBL/GenBank/DDBJ whole genome shotgun (WGS) entry which is preliminary data.</text>
</comment>
<feature type="region of interest" description="Disordered" evidence="1">
    <location>
        <begin position="343"/>
        <end position="376"/>
    </location>
</feature>
<dbReference type="EMBL" id="PGOL01000773">
    <property type="protein sequence ID" value="PKI65010.1"/>
    <property type="molecule type" value="Genomic_DNA"/>
</dbReference>
<dbReference type="InterPro" id="IPR056647">
    <property type="entry name" value="DUF7745"/>
</dbReference>
<feature type="region of interest" description="Disordered" evidence="1">
    <location>
        <begin position="392"/>
        <end position="422"/>
    </location>
</feature>
<evidence type="ECO:0000313" key="3">
    <source>
        <dbReference type="EMBL" id="PKI65010.1"/>
    </source>
</evidence>
<dbReference type="PANTHER" id="PTHR32108">
    <property type="entry name" value="DNA-DIRECTED RNA POLYMERASE SUBUNIT ALPHA"/>
    <property type="match status" value="1"/>
</dbReference>
<feature type="compositionally biased region" description="Basic residues" evidence="1">
    <location>
        <begin position="349"/>
        <end position="359"/>
    </location>
</feature>
<evidence type="ECO:0000259" key="2">
    <source>
        <dbReference type="Pfam" id="PF24924"/>
    </source>
</evidence>
<evidence type="ECO:0000256" key="1">
    <source>
        <dbReference type="SAM" id="MobiDB-lite"/>
    </source>
</evidence>
<proteinExistence type="predicted"/>
<organism evidence="3 4">
    <name type="scientific">Punica granatum</name>
    <name type="common">Pomegranate</name>
    <dbReference type="NCBI Taxonomy" id="22663"/>
    <lineage>
        <taxon>Eukaryota</taxon>
        <taxon>Viridiplantae</taxon>
        <taxon>Streptophyta</taxon>
        <taxon>Embryophyta</taxon>
        <taxon>Tracheophyta</taxon>
        <taxon>Spermatophyta</taxon>
        <taxon>Magnoliopsida</taxon>
        <taxon>eudicotyledons</taxon>
        <taxon>Gunneridae</taxon>
        <taxon>Pentapetalae</taxon>
        <taxon>rosids</taxon>
        <taxon>malvids</taxon>
        <taxon>Myrtales</taxon>
        <taxon>Lythraceae</taxon>
        <taxon>Punica</taxon>
    </lineage>
</organism>
<reference evidence="3 4" key="1">
    <citation type="submission" date="2017-11" db="EMBL/GenBank/DDBJ databases">
        <title>De-novo sequencing of pomegranate (Punica granatum L.) genome.</title>
        <authorList>
            <person name="Akparov Z."/>
            <person name="Amiraslanov A."/>
            <person name="Hajiyeva S."/>
            <person name="Abbasov M."/>
            <person name="Kaur K."/>
            <person name="Hamwieh A."/>
            <person name="Solovyev V."/>
            <person name="Salamov A."/>
            <person name="Braich B."/>
            <person name="Kosarev P."/>
            <person name="Mahmoud A."/>
            <person name="Hajiyev E."/>
            <person name="Babayeva S."/>
            <person name="Izzatullayeva V."/>
            <person name="Mammadov A."/>
            <person name="Mammadov A."/>
            <person name="Sharifova S."/>
            <person name="Ojaghi J."/>
            <person name="Eynullazada K."/>
            <person name="Bayramov B."/>
            <person name="Abdulazimova A."/>
            <person name="Shahmuradov I."/>
        </authorList>
    </citation>
    <scope>NUCLEOTIDE SEQUENCE [LARGE SCALE GENOMIC DNA]</scope>
    <source>
        <strain evidence="4">cv. AG2017</strain>
        <tissue evidence="3">Leaf</tissue>
    </source>
</reference>
<protein>
    <recommendedName>
        <fullName evidence="2">DUF7745 domain-containing protein</fullName>
    </recommendedName>
</protein>
<dbReference type="PANTHER" id="PTHR32108:SF9">
    <property type="entry name" value="REVERSE TRANSCRIPTASE RNASE H-LIKE DOMAIN-CONTAINING PROTEIN"/>
    <property type="match status" value="1"/>
</dbReference>
<dbReference type="Proteomes" id="UP000233551">
    <property type="component" value="Unassembled WGS sequence"/>
</dbReference>
<gene>
    <name evidence="3" type="ORF">CRG98_014595</name>
</gene>
<accession>A0A2I0KA14</accession>
<sequence length="1212" mass="135213">MISGDSFSRVFVTHPREGGHSQAARSKSAHLIIGDLSLLAESLIDWTLLTTAISFWDTQRAIFNFQGTEPAPTVEEYTSLIQRPMPTRDIVVPNQFATIQSRLAILLGLRDEEVRHELENGWEHSVRIARLVNFIHIRALRATRESYQRDAYHGFLLLIFGTILFPHASILIDGALTQVILQVVGGNSYVEAVLAETMRSLYYVLEVRRGRMRGSLYLLQIWLLAHIRPFCSSHHFSYITDESSLIVHMLHVFQPSERNYTNWKQLMEELTPAQFLCAARWNPSGPMAIGCPSVIRLPLISHLRSTLVFLGRVIRQLGRLHDIPTEADRIPYRFMSTDTIASLPDSRSRGRKLRPRSHAHGVAVHQGGARSTPPRACRDTCRAHGSERIVGRVSSGSRTRDEPRQGDSAFERYAGSSAGESTRGISTAYSGVPFGHPPPLTAQTTSNFIDSSRFTVLEGMVNQLATNMTELMAMLRDQNWASSSFTPPPEHKLTVDPIIVVPLTFVSESEDISFSVTTYVPAVNPISNPLSPPPTPTTVPLPPAAFLSTDLAMHALSPLVIPVQPPIYTVPPPTVPPLMSAQKFLDQYRFCAETTPALLDLSMMEMKESQTFEAYETDWRGKATKHIPPIIERQEVQLLHSTLRGAYYSHLLAHTFSFSDLIEAGKKLDMGVKLGRIEGPSSKKDGEASKKQTTGTPLKHIHIPCIIRRPTKCRKLIPQPRQLLFSHNLRNSMLPLKFGKVEPRLRDLLSQFNGLQLHKLNRMVLLNPVNASNTHLYQLFPFTYSGSSLQETRSEHRRLVPTLMLQCRIKICAVSFIRVLLVTPWIIAGDSGQDPGDDQRKTYLFQQGAVSGPSSSLNYGGKVSNMEQEMSAMGITRSGRIYQGLEPADKGKAPAAAFPLVPETAPLPTKKVTKQEAEAFMKMIKASEYKVIEQMGKSPAHISLLALLLSSEPHCDTLLKVLTAAQVPKDTTPNWIEETVNSIFSNQISFAEDELPFEGQGHLRALHIMNMDMSHIRASKTTIRAFDGSKREVNGEIDLLIDVGPFSFSVTFQILEIPNAFSLLLGKPWIHTAVYKEMTVPYISIGEDQNLPSHSFDTISVIRDYGEVGPSWDDRMIGKVLLKNDYIPGTKLGPVRRESSDQLKWRSIAIGGDLVFAPPVMRSCKLVGENISTGSLHVTGSSPWAFRFHCSRSFSPHHRRSWEAPLTAHPLN</sequence>
<evidence type="ECO:0000313" key="4">
    <source>
        <dbReference type="Proteomes" id="UP000233551"/>
    </source>
</evidence>
<dbReference type="Pfam" id="PF24924">
    <property type="entry name" value="DUF7745"/>
    <property type="match status" value="1"/>
</dbReference>
<keyword evidence="4" id="KW-1185">Reference proteome</keyword>
<dbReference type="AlphaFoldDB" id="A0A2I0KA14"/>
<name>A0A2I0KA14_PUNGR</name>